<keyword evidence="2 5" id="KW-0238">DNA-binding</keyword>
<evidence type="ECO:0000313" key="6">
    <source>
        <dbReference type="Proteomes" id="UP000001542"/>
    </source>
</evidence>
<dbReference type="SMART" id="SM00717">
    <property type="entry name" value="SANT"/>
    <property type="match status" value="2"/>
</dbReference>
<feature type="domain" description="Myb-like" evidence="3">
    <location>
        <begin position="62"/>
        <end position="112"/>
    </location>
</feature>
<evidence type="ECO:0000256" key="1">
    <source>
        <dbReference type="ARBA" id="ARBA00022737"/>
    </source>
</evidence>
<dbReference type="Gene3D" id="1.10.10.60">
    <property type="entry name" value="Homeodomain-like"/>
    <property type="match status" value="2"/>
</dbReference>
<dbReference type="PROSITE" id="PS50090">
    <property type="entry name" value="MYB_LIKE"/>
    <property type="match status" value="2"/>
</dbReference>
<evidence type="ECO:0000313" key="5">
    <source>
        <dbReference type="EMBL" id="EAY11034.1"/>
    </source>
</evidence>
<dbReference type="Pfam" id="PF13921">
    <property type="entry name" value="Myb_DNA-bind_6"/>
    <property type="match status" value="1"/>
</dbReference>
<dbReference type="InterPro" id="IPR050560">
    <property type="entry name" value="MYB_TF"/>
</dbReference>
<organism evidence="5 6">
    <name type="scientific">Trichomonas vaginalis (strain ATCC PRA-98 / G3)</name>
    <dbReference type="NCBI Taxonomy" id="412133"/>
    <lineage>
        <taxon>Eukaryota</taxon>
        <taxon>Metamonada</taxon>
        <taxon>Parabasalia</taxon>
        <taxon>Trichomonadida</taxon>
        <taxon>Trichomonadidae</taxon>
        <taxon>Trichomonas</taxon>
    </lineage>
</organism>
<dbReference type="CDD" id="cd00167">
    <property type="entry name" value="SANT"/>
    <property type="match status" value="2"/>
</dbReference>
<dbReference type="GO" id="GO:0000981">
    <property type="term" value="F:DNA-binding transcription factor activity, RNA polymerase II-specific"/>
    <property type="evidence" value="ECO:0000318"/>
    <property type="project" value="GO_Central"/>
</dbReference>
<dbReference type="AlphaFoldDB" id="A2E8J7"/>
<dbReference type="OMA" id="ERWMAHI"/>
<dbReference type="InterPro" id="IPR009057">
    <property type="entry name" value="Homeodomain-like_sf"/>
</dbReference>
<evidence type="ECO:0000256" key="2">
    <source>
        <dbReference type="ARBA" id="ARBA00023125"/>
    </source>
</evidence>
<dbReference type="GO" id="GO:0006355">
    <property type="term" value="P:regulation of DNA-templated transcription"/>
    <property type="evidence" value="ECO:0000318"/>
    <property type="project" value="GO_Central"/>
</dbReference>
<accession>A2E8J7</accession>
<dbReference type="OrthoDB" id="2143914at2759"/>
<dbReference type="VEuPathDB" id="TrichDB:TVAG_410370"/>
<dbReference type="PANTHER" id="PTHR45614">
    <property type="entry name" value="MYB PROTEIN-RELATED"/>
    <property type="match status" value="1"/>
</dbReference>
<sequence>MQAASSTPSGLLPPKTLWTKEEDQLLTTVVNQFGAKKWNQLAQFIPGRTGKQCRERWMAHISPNVRNDDFSVEEIKLLLELHQKYGNTWSQISQYFDRRPPNVIKNKFNCLLRKSNTLQKSKPTVKQIKPKTVRKCYMIPIQFERIPIETVPEYIIEEEPVFDYFEEFSSQAF</sequence>
<dbReference type="VEuPathDB" id="TrichDB:TVAGG3_0358620"/>
<gene>
    <name evidence="5" type="ORF">TVAG_410370</name>
</gene>
<dbReference type="FunFam" id="1.10.10.60:FF:000010">
    <property type="entry name" value="Transcriptional activator Myb isoform A"/>
    <property type="match status" value="1"/>
</dbReference>
<reference evidence="5" key="2">
    <citation type="journal article" date="2007" name="Science">
        <title>Draft genome sequence of the sexually transmitted pathogen Trichomonas vaginalis.</title>
        <authorList>
            <person name="Carlton J.M."/>
            <person name="Hirt R.P."/>
            <person name="Silva J.C."/>
            <person name="Delcher A.L."/>
            <person name="Schatz M."/>
            <person name="Zhao Q."/>
            <person name="Wortman J.R."/>
            <person name="Bidwell S.L."/>
            <person name="Alsmark U.C.M."/>
            <person name="Besteiro S."/>
            <person name="Sicheritz-Ponten T."/>
            <person name="Noel C.J."/>
            <person name="Dacks J.B."/>
            <person name="Foster P.G."/>
            <person name="Simillion C."/>
            <person name="Van de Peer Y."/>
            <person name="Miranda-Saavedra D."/>
            <person name="Barton G.J."/>
            <person name="Westrop G.D."/>
            <person name="Mueller S."/>
            <person name="Dessi D."/>
            <person name="Fiori P.L."/>
            <person name="Ren Q."/>
            <person name="Paulsen I."/>
            <person name="Zhang H."/>
            <person name="Bastida-Corcuera F.D."/>
            <person name="Simoes-Barbosa A."/>
            <person name="Brown M.T."/>
            <person name="Hayes R.D."/>
            <person name="Mukherjee M."/>
            <person name="Okumura C.Y."/>
            <person name="Schneider R."/>
            <person name="Smith A.J."/>
            <person name="Vanacova S."/>
            <person name="Villalvazo M."/>
            <person name="Haas B.J."/>
            <person name="Pertea M."/>
            <person name="Feldblyum T.V."/>
            <person name="Utterback T.R."/>
            <person name="Shu C.L."/>
            <person name="Osoegawa K."/>
            <person name="de Jong P.J."/>
            <person name="Hrdy I."/>
            <person name="Horvathova L."/>
            <person name="Zubacova Z."/>
            <person name="Dolezal P."/>
            <person name="Malik S.B."/>
            <person name="Logsdon J.M. Jr."/>
            <person name="Henze K."/>
            <person name="Gupta A."/>
            <person name="Wang C.C."/>
            <person name="Dunne R.L."/>
            <person name="Upcroft J.A."/>
            <person name="Upcroft P."/>
            <person name="White O."/>
            <person name="Salzberg S.L."/>
            <person name="Tang P."/>
            <person name="Chiu C.-H."/>
            <person name="Lee Y.-S."/>
            <person name="Embley T.M."/>
            <person name="Coombs G.H."/>
            <person name="Mottram J.C."/>
            <person name="Tachezy J."/>
            <person name="Fraser-Liggett C.M."/>
            <person name="Johnson P.J."/>
        </authorList>
    </citation>
    <scope>NUCLEOTIDE SEQUENCE [LARGE SCALE GENOMIC DNA]</scope>
    <source>
        <strain evidence="5">G3</strain>
    </source>
</reference>
<dbReference type="InterPro" id="IPR001005">
    <property type="entry name" value="SANT/Myb"/>
</dbReference>
<feature type="domain" description="HTH myb-type" evidence="4">
    <location>
        <begin position="70"/>
        <end position="116"/>
    </location>
</feature>
<dbReference type="GO" id="GO:0005634">
    <property type="term" value="C:nucleus"/>
    <property type="evidence" value="ECO:0000318"/>
    <property type="project" value="GO_Central"/>
</dbReference>
<dbReference type="SMR" id="A2E8J7"/>
<proteinExistence type="predicted"/>
<evidence type="ECO:0000259" key="3">
    <source>
        <dbReference type="PROSITE" id="PS50090"/>
    </source>
</evidence>
<dbReference type="RefSeq" id="XP_001323257.1">
    <property type="nucleotide sequence ID" value="XM_001323222.1"/>
</dbReference>
<dbReference type="PANTHER" id="PTHR45614:SF25">
    <property type="entry name" value="MYB PROTEIN"/>
    <property type="match status" value="1"/>
</dbReference>
<evidence type="ECO:0000259" key="4">
    <source>
        <dbReference type="PROSITE" id="PS51294"/>
    </source>
</evidence>
<dbReference type="InParanoid" id="A2E8J7"/>
<dbReference type="EMBL" id="DS113327">
    <property type="protein sequence ID" value="EAY11034.1"/>
    <property type="molecule type" value="Genomic_DNA"/>
</dbReference>
<dbReference type="Proteomes" id="UP000001542">
    <property type="component" value="Unassembled WGS sequence"/>
</dbReference>
<dbReference type="STRING" id="5722.A2E8J7"/>
<dbReference type="InterPro" id="IPR017930">
    <property type="entry name" value="Myb_dom"/>
</dbReference>
<dbReference type="PROSITE" id="PS51294">
    <property type="entry name" value="HTH_MYB"/>
    <property type="match status" value="2"/>
</dbReference>
<name>A2E8J7_TRIV3</name>
<dbReference type="SUPFAM" id="SSF46689">
    <property type="entry name" value="Homeodomain-like"/>
    <property type="match status" value="1"/>
</dbReference>
<feature type="domain" description="HTH myb-type" evidence="4">
    <location>
        <begin position="15"/>
        <end position="65"/>
    </location>
</feature>
<dbReference type="KEGG" id="tva:4768998"/>
<reference evidence="5" key="1">
    <citation type="submission" date="2006-10" db="EMBL/GenBank/DDBJ databases">
        <authorList>
            <person name="Amadeo P."/>
            <person name="Zhao Q."/>
            <person name="Wortman J."/>
            <person name="Fraser-Liggett C."/>
            <person name="Carlton J."/>
        </authorList>
    </citation>
    <scope>NUCLEOTIDE SEQUENCE</scope>
    <source>
        <strain evidence="5">G3</strain>
    </source>
</reference>
<feature type="domain" description="Myb-like" evidence="3">
    <location>
        <begin position="18"/>
        <end position="61"/>
    </location>
</feature>
<keyword evidence="1" id="KW-0677">Repeat</keyword>
<protein>
    <submittedName>
        <fullName evidence="5">Myb-like DNA-binding domain containing protein</fullName>
    </submittedName>
</protein>
<keyword evidence="6" id="KW-1185">Reference proteome</keyword>
<dbReference type="GO" id="GO:0000978">
    <property type="term" value="F:RNA polymerase II cis-regulatory region sequence-specific DNA binding"/>
    <property type="evidence" value="ECO:0000318"/>
    <property type="project" value="GO_Central"/>
</dbReference>
<dbReference type="eggNOG" id="KOG0048">
    <property type="taxonomic scope" value="Eukaryota"/>
</dbReference>